<evidence type="ECO:0000256" key="3">
    <source>
        <dbReference type="ARBA" id="ARBA00022989"/>
    </source>
</evidence>
<evidence type="ECO:0000256" key="5">
    <source>
        <dbReference type="SAM" id="Phobius"/>
    </source>
</evidence>
<evidence type="ECO:0000313" key="7">
    <source>
        <dbReference type="Proteomes" id="UP000306145"/>
    </source>
</evidence>
<sequence length="200" mass="21782">MGVLGLLFLLLVLAQAFVHDEPLSTVLTVTSWILWAVFVAEFTLRAWLARHCAGEFWKRNWWQLIFLAVPFLRFLRVASALRAARGGGVVAAAVRGSRSAGRLLTDRLAWLAAVTVAVILAAGQLLVLTRSYPGLAQALHDATLTTITGEPLRADDTFAQILELVLAAYSVAVFGTLAGAVGAFFLSRERAEDEHRQPDE</sequence>
<keyword evidence="2 5" id="KW-0812">Transmembrane</keyword>
<gene>
    <name evidence="6" type="ORF">FHG89_14390</name>
</gene>
<keyword evidence="7" id="KW-1185">Reference proteome</keyword>
<comment type="subcellular location">
    <subcellularLocation>
        <location evidence="1">Membrane</location>
        <topology evidence="1">Multi-pass membrane protein</topology>
    </subcellularLocation>
</comment>
<keyword evidence="3 5" id="KW-1133">Transmembrane helix</keyword>
<dbReference type="Proteomes" id="UP000306145">
    <property type="component" value="Unassembled WGS sequence"/>
</dbReference>
<evidence type="ECO:0000256" key="1">
    <source>
        <dbReference type="ARBA" id="ARBA00004141"/>
    </source>
</evidence>
<reference evidence="6 7" key="1">
    <citation type="submission" date="2019-06" db="EMBL/GenBank/DDBJ databases">
        <title>Micromonospora ordensis sp. nov., isolated from deep marine sediment.</title>
        <authorList>
            <person name="Veyisoglu A."/>
            <person name="Carro L."/>
            <person name="Klenk H.-P."/>
            <person name="Sahin N."/>
        </authorList>
    </citation>
    <scope>NUCLEOTIDE SEQUENCE [LARGE SCALE GENOMIC DNA]</scope>
    <source>
        <strain evidence="6 7">S2509</strain>
    </source>
</reference>
<dbReference type="InterPro" id="IPR027359">
    <property type="entry name" value="Volt_channel_dom_sf"/>
</dbReference>
<dbReference type="GO" id="GO:0016020">
    <property type="term" value="C:membrane"/>
    <property type="evidence" value="ECO:0007669"/>
    <property type="project" value="UniProtKB-SubCell"/>
</dbReference>
<dbReference type="OrthoDB" id="3431667at2"/>
<dbReference type="AlphaFoldDB" id="A0A5C4QTI2"/>
<feature type="transmembrane region" description="Helical" evidence="5">
    <location>
        <begin position="32"/>
        <end position="49"/>
    </location>
</feature>
<evidence type="ECO:0000256" key="4">
    <source>
        <dbReference type="ARBA" id="ARBA00023136"/>
    </source>
</evidence>
<keyword evidence="4 5" id="KW-0472">Membrane</keyword>
<evidence type="ECO:0000256" key="2">
    <source>
        <dbReference type="ARBA" id="ARBA00022692"/>
    </source>
</evidence>
<dbReference type="Gene3D" id="1.20.120.350">
    <property type="entry name" value="Voltage-gated potassium channels. Chain C"/>
    <property type="match status" value="1"/>
</dbReference>
<feature type="transmembrane region" description="Helical" evidence="5">
    <location>
        <begin position="108"/>
        <end position="127"/>
    </location>
</feature>
<dbReference type="EMBL" id="VDFY01000154">
    <property type="protein sequence ID" value="TNH28707.1"/>
    <property type="molecule type" value="Genomic_DNA"/>
</dbReference>
<protein>
    <recommendedName>
        <fullName evidence="8">Voltage-gated potassium channel</fullName>
    </recommendedName>
</protein>
<dbReference type="SUPFAM" id="SSF81324">
    <property type="entry name" value="Voltage-gated potassium channels"/>
    <property type="match status" value="1"/>
</dbReference>
<proteinExistence type="predicted"/>
<name>A0A5C4QTI2_9ACTN</name>
<accession>A0A5C4QTI2</accession>
<feature type="transmembrane region" description="Helical" evidence="5">
    <location>
        <begin position="166"/>
        <end position="186"/>
    </location>
</feature>
<evidence type="ECO:0008006" key="8">
    <source>
        <dbReference type="Google" id="ProtNLM"/>
    </source>
</evidence>
<organism evidence="6 7">
    <name type="scientific">Micromonospora orduensis</name>
    <dbReference type="NCBI Taxonomy" id="1420891"/>
    <lineage>
        <taxon>Bacteria</taxon>
        <taxon>Bacillati</taxon>
        <taxon>Actinomycetota</taxon>
        <taxon>Actinomycetes</taxon>
        <taxon>Micromonosporales</taxon>
        <taxon>Micromonosporaceae</taxon>
        <taxon>Micromonospora</taxon>
    </lineage>
</organism>
<comment type="caution">
    <text evidence="6">The sequence shown here is derived from an EMBL/GenBank/DDBJ whole genome shotgun (WGS) entry which is preliminary data.</text>
</comment>
<evidence type="ECO:0000313" key="6">
    <source>
        <dbReference type="EMBL" id="TNH28707.1"/>
    </source>
</evidence>